<dbReference type="PANTHER" id="PTHR46558:SF11">
    <property type="entry name" value="HTH-TYPE TRANSCRIPTIONAL REGULATOR XRE"/>
    <property type="match status" value="1"/>
</dbReference>
<sequence length="246" mass="28250">MAEVNPEYVGIRIKDIRIHLNLTLEQFANLIDSTANRSAVKNWENGINLPNATRLVKIAKIAGVSVDYLLTGESSLEDVELSASYEILKKREQVAKLRRATDAGVFARDSDPIRKYKYNKHIPNYPINPFEINKQEYSYTYSFADYYGYNALRILDFLDKKNISWQDKAQLRVSLESYISTFLVLTQFSIQREKKKNNQYFNDLVGMLVSDLQGVIDALDNISDSSLNSASKNIKKIFDKIKKDNN</sequence>
<dbReference type="AlphaFoldDB" id="A0AAP3Z2Q9"/>
<dbReference type="SMART" id="SM00530">
    <property type="entry name" value="HTH_XRE"/>
    <property type="match status" value="1"/>
</dbReference>
<comment type="caution">
    <text evidence="3">The sequence shown here is derived from an EMBL/GenBank/DDBJ whole genome shotgun (WGS) entry which is preliminary data.</text>
</comment>
<reference evidence="3" key="1">
    <citation type="submission" date="2022-10" db="EMBL/GenBank/DDBJ databases">
        <authorList>
            <person name="Turner M.S."/>
            <person name="Huang W."/>
        </authorList>
    </citation>
    <scope>NUCLEOTIDE SEQUENCE</scope>
    <source>
        <strain evidence="3">54</strain>
    </source>
</reference>
<dbReference type="Pfam" id="PF01381">
    <property type="entry name" value="HTH_3"/>
    <property type="match status" value="1"/>
</dbReference>
<evidence type="ECO:0000313" key="4">
    <source>
        <dbReference type="Proteomes" id="UP001152598"/>
    </source>
</evidence>
<feature type="domain" description="HTH cro/C1-type" evidence="2">
    <location>
        <begin position="13"/>
        <end position="69"/>
    </location>
</feature>
<reference evidence="3" key="2">
    <citation type="journal article" date="2023" name="Food Microbiol.">
        <title>Evaluation of the fermentation potential of lactic acid bacteria isolated from herbs, fruits and vegetables as starter cultures in nut-based milk alternatives.</title>
        <authorList>
            <person name="Huang W."/>
            <person name="Dong A."/>
            <person name="Pham H.T."/>
            <person name="Zhou C."/>
            <person name="Huo Z."/>
            <person name="Watjen A.P."/>
            <person name="Prakash S."/>
            <person name="Bang-Berthelsen C.H."/>
            <person name="Turner M.S."/>
        </authorList>
    </citation>
    <scope>NUCLEOTIDE SEQUENCE</scope>
    <source>
        <strain evidence="3">54</strain>
    </source>
</reference>
<name>A0AAP3Z2Q9_9LACT</name>
<dbReference type="InterPro" id="IPR010982">
    <property type="entry name" value="Lambda_DNA-bd_dom_sf"/>
</dbReference>
<protein>
    <submittedName>
        <fullName evidence="3">Helix-turn-helix domain-containing protein</fullName>
    </submittedName>
</protein>
<evidence type="ECO:0000313" key="3">
    <source>
        <dbReference type="EMBL" id="MDG4977302.1"/>
    </source>
</evidence>
<evidence type="ECO:0000259" key="2">
    <source>
        <dbReference type="PROSITE" id="PS50943"/>
    </source>
</evidence>
<keyword evidence="1" id="KW-0238">DNA-binding</keyword>
<dbReference type="EMBL" id="JAOWLV010000007">
    <property type="protein sequence ID" value="MDG4977302.1"/>
    <property type="molecule type" value="Genomic_DNA"/>
</dbReference>
<dbReference type="InterPro" id="IPR001387">
    <property type="entry name" value="Cro/C1-type_HTH"/>
</dbReference>
<dbReference type="Proteomes" id="UP001152598">
    <property type="component" value="Unassembled WGS sequence"/>
</dbReference>
<gene>
    <name evidence="3" type="ORF">OGZ50_11235</name>
</gene>
<dbReference type="RefSeq" id="WP_278228442.1">
    <property type="nucleotide sequence ID" value="NZ_JAOWLV010000007.1"/>
</dbReference>
<proteinExistence type="predicted"/>
<dbReference type="PANTHER" id="PTHR46558">
    <property type="entry name" value="TRACRIPTIONAL REGULATORY PROTEIN-RELATED-RELATED"/>
    <property type="match status" value="1"/>
</dbReference>
<dbReference type="GO" id="GO:0003677">
    <property type="term" value="F:DNA binding"/>
    <property type="evidence" value="ECO:0007669"/>
    <property type="project" value="UniProtKB-KW"/>
</dbReference>
<dbReference type="Gene3D" id="1.10.260.40">
    <property type="entry name" value="lambda repressor-like DNA-binding domains"/>
    <property type="match status" value="1"/>
</dbReference>
<dbReference type="SUPFAM" id="SSF47413">
    <property type="entry name" value="lambda repressor-like DNA-binding domains"/>
    <property type="match status" value="1"/>
</dbReference>
<evidence type="ECO:0000256" key="1">
    <source>
        <dbReference type="ARBA" id="ARBA00023125"/>
    </source>
</evidence>
<dbReference type="PROSITE" id="PS50943">
    <property type="entry name" value="HTH_CROC1"/>
    <property type="match status" value="1"/>
</dbReference>
<organism evidence="3 4">
    <name type="scientific">Lactococcus lactis</name>
    <dbReference type="NCBI Taxonomy" id="1358"/>
    <lineage>
        <taxon>Bacteria</taxon>
        <taxon>Bacillati</taxon>
        <taxon>Bacillota</taxon>
        <taxon>Bacilli</taxon>
        <taxon>Lactobacillales</taxon>
        <taxon>Streptococcaceae</taxon>
        <taxon>Lactococcus</taxon>
    </lineage>
</organism>
<dbReference type="CDD" id="cd00093">
    <property type="entry name" value="HTH_XRE"/>
    <property type="match status" value="1"/>
</dbReference>
<accession>A0AAP3Z2Q9</accession>